<dbReference type="EMBL" id="MU853849">
    <property type="protein sequence ID" value="KAK3937635.1"/>
    <property type="molecule type" value="Genomic_DNA"/>
</dbReference>
<protein>
    <submittedName>
        <fullName evidence="2">Uncharacterized protein</fullName>
    </submittedName>
</protein>
<sequence length="73" mass="7941">MVCLCLQRSHHLTLHTLVPLYILYAPSLLFGGTLLASTPALSPSPCHPSFLGMGNPVLVSHIIPFYRSLLKKG</sequence>
<reference evidence="3" key="1">
    <citation type="journal article" date="2023" name="Mol. Phylogenet. Evol.">
        <title>Genome-scale phylogeny and comparative genomics of the fungal order Sordariales.</title>
        <authorList>
            <person name="Hensen N."/>
            <person name="Bonometti L."/>
            <person name="Westerberg I."/>
            <person name="Brannstrom I.O."/>
            <person name="Guillou S."/>
            <person name="Cros-Aarteil S."/>
            <person name="Calhoun S."/>
            <person name="Haridas S."/>
            <person name="Kuo A."/>
            <person name="Mondo S."/>
            <person name="Pangilinan J."/>
            <person name="Riley R."/>
            <person name="LaButti K."/>
            <person name="Andreopoulos B."/>
            <person name="Lipzen A."/>
            <person name="Chen C."/>
            <person name="Yan M."/>
            <person name="Daum C."/>
            <person name="Ng V."/>
            <person name="Clum A."/>
            <person name="Steindorff A."/>
            <person name="Ohm R.A."/>
            <person name="Martin F."/>
            <person name="Silar P."/>
            <person name="Natvig D.O."/>
            <person name="Lalanne C."/>
            <person name="Gautier V."/>
            <person name="Ament-Velasquez S.L."/>
            <person name="Kruys A."/>
            <person name="Hutchinson M.I."/>
            <person name="Powell A.J."/>
            <person name="Barry K."/>
            <person name="Miller A.N."/>
            <person name="Grigoriev I.V."/>
            <person name="Debuchy R."/>
            <person name="Gladieux P."/>
            <person name="Hiltunen Thoren M."/>
            <person name="Johannesson H."/>
        </authorList>
    </citation>
    <scope>NUCLEOTIDE SEQUENCE [LARGE SCALE GENOMIC DNA]</scope>
    <source>
        <strain evidence="3">CBS 340.73</strain>
    </source>
</reference>
<keyword evidence="1" id="KW-0812">Transmembrane</keyword>
<keyword evidence="1" id="KW-1133">Transmembrane helix</keyword>
<evidence type="ECO:0000256" key="1">
    <source>
        <dbReference type="SAM" id="Phobius"/>
    </source>
</evidence>
<keyword evidence="1" id="KW-0472">Membrane</keyword>
<dbReference type="AlphaFoldDB" id="A0AAN6N2M0"/>
<accession>A0AAN6N2M0</accession>
<evidence type="ECO:0000313" key="3">
    <source>
        <dbReference type="Proteomes" id="UP001303473"/>
    </source>
</evidence>
<comment type="caution">
    <text evidence="2">The sequence shown here is derived from an EMBL/GenBank/DDBJ whole genome shotgun (WGS) entry which is preliminary data.</text>
</comment>
<feature type="transmembrane region" description="Helical" evidence="1">
    <location>
        <begin position="48"/>
        <end position="66"/>
    </location>
</feature>
<keyword evidence="3" id="KW-1185">Reference proteome</keyword>
<gene>
    <name evidence="2" type="ORF">QBC46DRAFT_392282</name>
</gene>
<proteinExistence type="predicted"/>
<dbReference type="Proteomes" id="UP001303473">
    <property type="component" value="Unassembled WGS sequence"/>
</dbReference>
<name>A0AAN6N2M0_9PEZI</name>
<feature type="transmembrane region" description="Helical" evidence="1">
    <location>
        <begin position="12"/>
        <end position="36"/>
    </location>
</feature>
<organism evidence="2 3">
    <name type="scientific">Diplogelasinospora grovesii</name>
    <dbReference type="NCBI Taxonomy" id="303347"/>
    <lineage>
        <taxon>Eukaryota</taxon>
        <taxon>Fungi</taxon>
        <taxon>Dikarya</taxon>
        <taxon>Ascomycota</taxon>
        <taxon>Pezizomycotina</taxon>
        <taxon>Sordariomycetes</taxon>
        <taxon>Sordariomycetidae</taxon>
        <taxon>Sordariales</taxon>
        <taxon>Diplogelasinosporaceae</taxon>
        <taxon>Diplogelasinospora</taxon>
    </lineage>
</organism>
<evidence type="ECO:0000313" key="2">
    <source>
        <dbReference type="EMBL" id="KAK3937635.1"/>
    </source>
</evidence>